<comment type="caution">
    <text evidence="1">The sequence shown here is derived from an EMBL/GenBank/DDBJ whole genome shotgun (WGS) entry which is preliminary data.</text>
</comment>
<dbReference type="RefSeq" id="WP_319962968.1">
    <property type="nucleotide sequence ID" value="NZ_JAXARY010000029.1"/>
</dbReference>
<gene>
    <name evidence="1" type="ORF">QLH52_22085</name>
</gene>
<dbReference type="EMBL" id="JAXARY010000029">
    <property type="protein sequence ID" value="MDX8129997.1"/>
    <property type="molecule type" value="Genomic_DNA"/>
</dbReference>
<organism evidence="1 2">
    <name type="scientific">Methylomonas defluvii</name>
    <dbReference type="NCBI Taxonomy" id="3045149"/>
    <lineage>
        <taxon>Bacteria</taxon>
        <taxon>Pseudomonadati</taxon>
        <taxon>Pseudomonadota</taxon>
        <taxon>Gammaproteobacteria</taxon>
        <taxon>Methylococcales</taxon>
        <taxon>Methylococcaceae</taxon>
        <taxon>Methylomonas</taxon>
    </lineage>
</organism>
<accession>A0ABU4UKF4</accession>
<reference evidence="1 2" key="1">
    <citation type="submission" date="2023-11" db="EMBL/GenBank/DDBJ databases">
        <authorList>
            <person name="Ouyang M.-Y."/>
        </authorList>
    </citation>
    <scope>NUCLEOTIDE SEQUENCE [LARGE SCALE GENOMIC DNA]</scope>
    <source>
        <strain evidence="1 2">OY6</strain>
    </source>
</reference>
<evidence type="ECO:0000313" key="1">
    <source>
        <dbReference type="EMBL" id="MDX8129997.1"/>
    </source>
</evidence>
<sequence>MTLTAYTREHHFYVAIAKHVFLHADKGIVFVSDPIRLKDAEKFDLKPLVLYGLTVPGTQIEWLTFSLLDEPRSLSGVLLEGWEKASGLRGYPDKLKINRHIANACPQLLSSLDHIGGISLEIADGKDKQFSASLRVAQQRGLELGWYNRDGHAINDVKELNDHALNIHNGHVNGRRWEWIGNNAVKEQASKWMALPFKTSNTVLSPSKLDWVSGSWLSSWETTVPQNQKMHFWRHETKPGCYWLLSGEDENIDDITDEDWDRRCALKAKILVDCWPNKPGDIAKAIGITVKQLLWFLNGQMALPETEREDLSKLLGIEASARFVDYDVIGPCVLIAEGPKKCSIAYEELSNGGDLEYSVEVLPEKGTPDPSWRYVVFSAYGRLPNIFMFQRGSKTTDQLGKKLLMNYQGERKVPASTYRDVVSTCAQCSTHPLLNRKLMTEFGERHKQYFQETGTKFYTWR</sequence>
<name>A0ABU4UKF4_9GAMM</name>
<proteinExistence type="predicted"/>
<dbReference type="Proteomes" id="UP001284537">
    <property type="component" value="Unassembled WGS sequence"/>
</dbReference>
<evidence type="ECO:0000313" key="2">
    <source>
        <dbReference type="Proteomes" id="UP001284537"/>
    </source>
</evidence>
<protein>
    <submittedName>
        <fullName evidence="1">Uncharacterized protein</fullName>
    </submittedName>
</protein>
<keyword evidence="2" id="KW-1185">Reference proteome</keyword>